<evidence type="ECO:0000313" key="8">
    <source>
        <dbReference type="EMBL" id="KAK8857128.1"/>
    </source>
</evidence>
<name>A0ABR2I433_9PEZI</name>
<keyword evidence="3 6" id="KW-1133">Transmembrane helix</keyword>
<evidence type="ECO:0000256" key="2">
    <source>
        <dbReference type="ARBA" id="ARBA00022692"/>
    </source>
</evidence>
<feature type="transmembrane region" description="Helical" evidence="6">
    <location>
        <begin position="264"/>
        <end position="285"/>
    </location>
</feature>
<evidence type="ECO:0000256" key="5">
    <source>
        <dbReference type="SAM" id="MobiDB-lite"/>
    </source>
</evidence>
<dbReference type="SUPFAM" id="SSF103473">
    <property type="entry name" value="MFS general substrate transporter"/>
    <property type="match status" value="1"/>
</dbReference>
<organism evidence="8 9">
    <name type="scientific">Apiospora arundinis</name>
    <dbReference type="NCBI Taxonomy" id="335852"/>
    <lineage>
        <taxon>Eukaryota</taxon>
        <taxon>Fungi</taxon>
        <taxon>Dikarya</taxon>
        <taxon>Ascomycota</taxon>
        <taxon>Pezizomycotina</taxon>
        <taxon>Sordariomycetes</taxon>
        <taxon>Xylariomycetidae</taxon>
        <taxon>Amphisphaeriales</taxon>
        <taxon>Apiosporaceae</taxon>
        <taxon>Apiospora</taxon>
    </lineage>
</organism>
<dbReference type="Pfam" id="PF07690">
    <property type="entry name" value="MFS_1"/>
    <property type="match status" value="1"/>
</dbReference>
<dbReference type="EMBL" id="JAPCWZ010000007">
    <property type="protein sequence ID" value="KAK8857128.1"/>
    <property type="molecule type" value="Genomic_DNA"/>
</dbReference>
<dbReference type="Gene3D" id="1.20.1720.10">
    <property type="entry name" value="Multidrug resistance protein D"/>
    <property type="match status" value="1"/>
</dbReference>
<feature type="transmembrane region" description="Helical" evidence="6">
    <location>
        <begin position="328"/>
        <end position="347"/>
    </location>
</feature>
<feature type="region of interest" description="Disordered" evidence="5">
    <location>
        <begin position="5"/>
        <end position="32"/>
    </location>
</feature>
<keyword evidence="9" id="KW-1185">Reference proteome</keyword>
<evidence type="ECO:0000256" key="6">
    <source>
        <dbReference type="SAM" id="Phobius"/>
    </source>
</evidence>
<dbReference type="PANTHER" id="PTHR23502:SF26">
    <property type="entry name" value="MAJOR FACILITATOR SUPERFAMILY (MFS) PROFILE DOMAIN-CONTAINING PROTEIN"/>
    <property type="match status" value="1"/>
</dbReference>
<feature type="region of interest" description="Disordered" evidence="5">
    <location>
        <begin position="66"/>
        <end position="87"/>
    </location>
</feature>
<keyword evidence="4 6" id="KW-0472">Membrane</keyword>
<dbReference type="PROSITE" id="PS50850">
    <property type="entry name" value="MFS"/>
    <property type="match status" value="1"/>
</dbReference>
<comment type="subcellular location">
    <subcellularLocation>
        <location evidence="1">Membrane</location>
        <topology evidence="1">Multi-pass membrane protein</topology>
    </subcellularLocation>
</comment>
<accession>A0ABR2I433</accession>
<feature type="compositionally biased region" description="Basic and acidic residues" evidence="5">
    <location>
        <begin position="66"/>
        <end position="86"/>
    </location>
</feature>
<feature type="transmembrane region" description="Helical" evidence="6">
    <location>
        <begin position="204"/>
        <end position="227"/>
    </location>
</feature>
<evidence type="ECO:0000259" key="7">
    <source>
        <dbReference type="PROSITE" id="PS50850"/>
    </source>
</evidence>
<feature type="transmembrane region" description="Helical" evidence="6">
    <location>
        <begin position="173"/>
        <end position="192"/>
    </location>
</feature>
<feature type="domain" description="Major facilitator superfamily (MFS) profile" evidence="7">
    <location>
        <begin position="173"/>
        <end position="594"/>
    </location>
</feature>
<dbReference type="PANTHER" id="PTHR23502">
    <property type="entry name" value="MAJOR FACILITATOR SUPERFAMILY"/>
    <property type="match status" value="1"/>
</dbReference>
<sequence length="594" mass="65504">MCVYRSLPSPREVETLSGGGDHHGVASAKRRPLSTTSGWHRLTDGLHYMAGVGVRALAVSPPFDLDPAKSRHGGEVDGARSAKKDTPSISISDLLSRSDADEWTRYSARSNSLSIYPVSPTRNRKKGPVSPQGLPPPLARVEGTEAEQQHAETTPGPEKEPYHVFNNRQKWQLVVIAGVLAFLAGLSSNIYFPTQDEIARELKISMAMVELTVTSYLLVQGLTCIFWGAFADEIGRRPIYLIAMVLYLLANIALSYSPNFAVLLLFRGVQSGGGASMLILGSGVIQDISPPSSRGTFISFYFAIRNFSIAIGPVLGGALAQQFGFRSIFIFLLIVTVILLLIVVFYLPETLRAIAGNGSLRLRGVYQPWIRQLKEPKYTHEAAAPRVPQKITSRTVLAPLKLLFEKDILVSLLFSGIVYTIWGLTNATTTPMFESTFHLNETFIGMCFLPNGAGTIAGSLLAGTLMTTDYKAVQQAYNAAHDLPQDHELLSKNLPWDFPLERARLRHIPWITAIFTVSVGLYGFSMDCELLPWLTSRPGWIAVPLPLASWHYGPRWRRERLVRLEKVEEEEQDATMASVTASVMATSTTDLEKK</sequence>
<protein>
    <submittedName>
        <fullName evidence="8">Itaconate transport protein</fullName>
    </submittedName>
</protein>
<evidence type="ECO:0000256" key="1">
    <source>
        <dbReference type="ARBA" id="ARBA00004141"/>
    </source>
</evidence>
<dbReference type="InterPro" id="IPR036259">
    <property type="entry name" value="MFS_trans_sf"/>
</dbReference>
<feature type="transmembrane region" description="Helical" evidence="6">
    <location>
        <begin position="403"/>
        <end position="422"/>
    </location>
</feature>
<evidence type="ECO:0000313" key="9">
    <source>
        <dbReference type="Proteomes" id="UP001390339"/>
    </source>
</evidence>
<gene>
    <name evidence="8" type="ORF">PGQ11_013040</name>
</gene>
<comment type="caution">
    <text evidence="8">The sequence shown here is derived from an EMBL/GenBank/DDBJ whole genome shotgun (WGS) entry which is preliminary data.</text>
</comment>
<evidence type="ECO:0000256" key="4">
    <source>
        <dbReference type="ARBA" id="ARBA00023136"/>
    </source>
</evidence>
<reference evidence="8 9" key="1">
    <citation type="journal article" date="2024" name="IMA Fungus">
        <title>Apiospora arundinis, a panoply of carbohydrate-active enzymes and secondary metabolites.</title>
        <authorList>
            <person name="Sorensen T."/>
            <person name="Petersen C."/>
            <person name="Muurmann A.T."/>
            <person name="Christiansen J.V."/>
            <person name="Brundto M.L."/>
            <person name="Overgaard C.K."/>
            <person name="Boysen A.T."/>
            <person name="Wollenberg R.D."/>
            <person name="Larsen T.O."/>
            <person name="Sorensen J.L."/>
            <person name="Nielsen K.L."/>
            <person name="Sondergaard T.E."/>
        </authorList>
    </citation>
    <scope>NUCLEOTIDE SEQUENCE [LARGE SCALE GENOMIC DNA]</scope>
    <source>
        <strain evidence="8 9">AAU 773</strain>
    </source>
</reference>
<evidence type="ECO:0000256" key="3">
    <source>
        <dbReference type="ARBA" id="ARBA00022989"/>
    </source>
</evidence>
<keyword evidence="2 6" id="KW-0812">Transmembrane</keyword>
<feature type="transmembrane region" description="Helical" evidence="6">
    <location>
        <begin position="297"/>
        <end position="316"/>
    </location>
</feature>
<dbReference type="InterPro" id="IPR011701">
    <property type="entry name" value="MFS"/>
</dbReference>
<proteinExistence type="predicted"/>
<feature type="transmembrane region" description="Helical" evidence="6">
    <location>
        <begin position="442"/>
        <end position="462"/>
    </location>
</feature>
<feature type="region of interest" description="Disordered" evidence="5">
    <location>
        <begin position="115"/>
        <end position="162"/>
    </location>
</feature>
<dbReference type="Proteomes" id="UP001390339">
    <property type="component" value="Unassembled WGS sequence"/>
</dbReference>
<feature type="transmembrane region" description="Helical" evidence="6">
    <location>
        <begin position="239"/>
        <end position="258"/>
    </location>
</feature>
<dbReference type="InterPro" id="IPR020846">
    <property type="entry name" value="MFS_dom"/>
</dbReference>